<keyword evidence="2" id="KW-1185">Reference proteome</keyword>
<evidence type="ECO:0000313" key="2">
    <source>
        <dbReference type="Proteomes" id="UP000076088"/>
    </source>
</evidence>
<organism evidence="1 2">
    <name type="scientific">Sphingopyxis macrogoltabida</name>
    <name type="common">Sphingomonas macrogoltabidus</name>
    <dbReference type="NCBI Taxonomy" id="33050"/>
    <lineage>
        <taxon>Bacteria</taxon>
        <taxon>Pseudomonadati</taxon>
        <taxon>Pseudomonadota</taxon>
        <taxon>Alphaproteobacteria</taxon>
        <taxon>Sphingomonadales</taxon>
        <taxon>Sphingomonadaceae</taxon>
        <taxon>Sphingopyxis</taxon>
    </lineage>
</organism>
<dbReference type="Proteomes" id="UP000076088">
    <property type="component" value="Chromosome"/>
</dbReference>
<evidence type="ECO:0000313" key="1">
    <source>
        <dbReference type="EMBL" id="AMU89064.1"/>
    </source>
</evidence>
<sequence length="74" mass="8115">MNQSDTFLMLAGQELKFLSDLIARIDQGRLDPVGLDREAAILLLREVAAERRSLVDRLKSYEGEGGAAWTGAPV</sequence>
<reference evidence="1 2" key="2">
    <citation type="journal article" date="2016" name="Genome Announc.">
        <title>Complete Genome Sequence of Sphingopyxis macrogoltabida Strain 203N (NBRC 111659), a Polyethylene Glycol Degrader.</title>
        <authorList>
            <person name="Ohtsubo Y."/>
            <person name="Nonoyama S."/>
            <person name="Nagata Y."/>
            <person name="Numata M."/>
            <person name="Tsuchikane K."/>
            <person name="Hosoyama A."/>
            <person name="Yamazoe A."/>
            <person name="Tsuda M."/>
            <person name="Fujita N."/>
            <person name="Kawai F."/>
        </authorList>
    </citation>
    <scope>NUCLEOTIDE SEQUENCE [LARGE SCALE GENOMIC DNA]</scope>
    <source>
        <strain evidence="1 2">203N</strain>
    </source>
</reference>
<proteinExistence type="predicted"/>
<accession>A0AAC8YZX2</accession>
<dbReference type="AlphaFoldDB" id="A0AAC8YZX2"/>
<dbReference type="EMBL" id="CP013344">
    <property type="protein sequence ID" value="AMU89064.1"/>
    <property type="molecule type" value="Genomic_DNA"/>
</dbReference>
<dbReference type="KEGG" id="smaz:LH19_11400"/>
<protein>
    <submittedName>
        <fullName evidence="1">Uncharacterized protein</fullName>
    </submittedName>
</protein>
<name>A0AAC8YZX2_SPHMC</name>
<reference evidence="2" key="1">
    <citation type="submission" date="2015-11" db="EMBL/GenBank/DDBJ databases">
        <title>Complete genome sequence of a polyethylene-glycol degrader Sphingopyxis macrogoltabida 203N (NBRC 111659).</title>
        <authorList>
            <person name="Yoshiyuki O."/>
            <person name="Shouta N."/>
            <person name="Nagata Y."/>
            <person name="Numata M."/>
            <person name="Tsuchikane K."/>
            <person name="Hosoyama A."/>
            <person name="Yamazoe A."/>
            <person name="Tsuda M."/>
            <person name="Fujita N."/>
            <person name="Kawai F."/>
        </authorList>
    </citation>
    <scope>NUCLEOTIDE SEQUENCE [LARGE SCALE GENOMIC DNA]</scope>
    <source>
        <strain evidence="2">203N</strain>
    </source>
</reference>
<gene>
    <name evidence="1" type="ORF">ATM17_08440</name>
</gene>
<dbReference type="RefSeq" id="WP_054727930.1">
    <property type="nucleotide sequence ID" value="NZ_CP009429.1"/>
</dbReference>